<dbReference type="Proteomes" id="UP000006352">
    <property type="component" value="Unassembled WGS sequence"/>
</dbReference>
<comment type="catalytic activity">
    <reaction evidence="2">
        <text>[(1-&gt;4)-beta-D-glucosyl]n+m + reduced acceptor + O2 = 4-dehydro-beta-D-glucosyl-[(1-&gt;4)-beta-D-glucosyl]n-1 + [(1-&gt;4)-beta-D-glucosyl]m + acceptor + H2O.</text>
        <dbReference type="EC" id="1.14.99.56"/>
    </reaction>
</comment>
<dbReference type="HOGENOM" id="CLU_031730_2_1_1"/>
<evidence type="ECO:0000256" key="1">
    <source>
        <dbReference type="ARBA" id="ARBA00023157"/>
    </source>
</evidence>
<sequence length="349" mass="35829">MVRRQAFLLPILAAAYTAAHGFVSQVIIDGTDYAGNLPAKYEGASPIRMISTIDPVKGADNSNINCGMGAELAEIVAPASPGSNVTFQWTGGADGGENWPHTVGPLMTYMASCGSVSCSEFNGSTAEWFKIDEIGMKGQNSWYQADIADGDSYTITLPQNINPGGYLIRHEIISLQQAVSVGGAEFYVSCTQVQMGGSSSGTPNDTVAFPGGYSDTDPGIYVPDLFDPSFTDYVFPGPPVSNLAYPGDGEITPALTASATYPSGTAIPSYAPAGSGGASSPMETASGTGGASGPAETGSAAGTTQGGTGTGRTCSLRSNPSSSPVALSRRFHEGVMRRLRRSVLAPSSS</sequence>
<dbReference type="PANTHER" id="PTHR33353">
    <property type="entry name" value="PUTATIVE (AFU_ORTHOLOGUE AFUA_1G12560)-RELATED"/>
    <property type="match status" value="1"/>
</dbReference>
<dbReference type="STRING" id="599839.J4HU60"/>
<accession>J4HU60</accession>
<gene>
    <name evidence="6" type="ORF">FIBRA_01962</name>
</gene>
<evidence type="ECO:0000256" key="4">
    <source>
        <dbReference type="SAM" id="SignalP"/>
    </source>
</evidence>
<dbReference type="EMBL" id="HE796958">
    <property type="protein sequence ID" value="CCL99937.1"/>
    <property type="molecule type" value="Genomic_DNA"/>
</dbReference>
<feature type="domain" description="Auxiliary Activity family 9 catalytic" evidence="5">
    <location>
        <begin position="20"/>
        <end position="222"/>
    </location>
</feature>
<feature type="region of interest" description="Disordered" evidence="3">
    <location>
        <begin position="272"/>
        <end position="331"/>
    </location>
</feature>
<evidence type="ECO:0000313" key="7">
    <source>
        <dbReference type="Proteomes" id="UP000006352"/>
    </source>
</evidence>
<feature type="chain" id="PRO_5003779304" description="AA9 family lytic polysaccharide monooxygenase" evidence="4">
    <location>
        <begin position="22"/>
        <end position="349"/>
    </location>
</feature>
<dbReference type="GeneID" id="24094848"/>
<dbReference type="GO" id="GO:0030245">
    <property type="term" value="P:cellulose catabolic process"/>
    <property type="evidence" value="ECO:0007669"/>
    <property type="project" value="UniProtKB-UniRule"/>
</dbReference>
<feature type="signal peptide" evidence="4">
    <location>
        <begin position="1"/>
        <end position="21"/>
    </location>
</feature>
<dbReference type="Gene3D" id="2.70.50.70">
    <property type="match status" value="1"/>
</dbReference>
<keyword evidence="1 2" id="KW-1015">Disulfide bond</keyword>
<dbReference type="Pfam" id="PF03443">
    <property type="entry name" value="AA9"/>
    <property type="match status" value="1"/>
</dbReference>
<keyword evidence="2" id="KW-0136">Cellulose degradation</keyword>
<feature type="compositionally biased region" description="Polar residues" evidence="3">
    <location>
        <begin position="315"/>
        <end position="325"/>
    </location>
</feature>
<dbReference type="GO" id="GO:0008810">
    <property type="term" value="F:cellulase activity"/>
    <property type="evidence" value="ECO:0007669"/>
    <property type="project" value="UniProtKB-UniRule"/>
</dbReference>
<evidence type="ECO:0000313" key="6">
    <source>
        <dbReference type="EMBL" id="CCL99937.1"/>
    </source>
</evidence>
<dbReference type="OrthoDB" id="4849160at2759"/>
<evidence type="ECO:0000256" key="3">
    <source>
        <dbReference type="SAM" id="MobiDB-lite"/>
    </source>
</evidence>
<comment type="function">
    <text evidence="2">Lytic polysaccharide monooxygenase (LMPO) that depolymerizes crystalline and amorphous polysaccharides via the oxidation of scissile alpha- or beta-(1-4)-glycosidic bonds, yielding C1 and/or C4 oxidation products. Catalysis by LPMOs requires the reduction of the active-site copper from Cu(II) to Cu(I) by a reducing agent and H(2)O(2) or O(2) as a cosubstrate.</text>
</comment>
<feature type="compositionally biased region" description="Low complexity" evidence="3">
    <location>
        <begin position="272"/>
        <end position="286"/>
    </location>
</feature>
<dbReference type="AlphaFoldDB" id="J4HU60"/>
<keyword evidence="7" id="KW-1185">Reference proteome</keyword>
<keyword evidence="2" id="KW-0624">Polysaccharide degradation</keyword>
<comment type="domain">
    <text evidence="2">Has a modular structure: an endo-beta-1,4-glucanase catalytic module at the N-terminus, a linker rich in serines and threonines, and a C-terminal carbohydrate-binding module (CBM).</text>
</comment>
<organism evidence="6 7">
    <name type="scientific">Fibroporia radiculosa</name>
    <dbReference type="NCBI Taxonomy" id="599839"/>
    <lineage>
        <taxon>Eukaryota</taxon>
        <taxon>Fungi</taxon>
        <taxon>Dikarya</taxon>
        <taxon>Basidiomycota</taxon>
        <taxon>Agaricomycotina</taxon>
        <taxon>Agaricomycetes</taxon>
        <taxon>Polyporales</taxon>
        <taxon>Fibroporiaceae</taxon>
        <taxon>Fibroporia</taxon>
    </lineage>
</organism>
<dbReference type="EC" id="1.14.99.56" evidence="2"/>
<dbReference type="GO" id="GO:0005576">
    <property type="term" value="C:extracellular region"/>
    <property type="evidence" value="ECO:0007669"/>
    <property type="project" value="UniProtKB-SubCell"/>
</dbReference>
<dbReference type="GO" id="GO:0030248">
    <property type="term" value="F:cellulose binding"/>
    <property type="evidence" value="ECO:0007669"/>
    <property type="project" value="UniProtKB-UniRule"/>
</dbReference>
<reference evidence="6 7" key="1">
    <citation type="journal article" date="2012" name="Appl. Environ. Microbiol.">
        <title>Short-read sequencing for genomic analysis of the brown rot fungus Fibroporia radiculosa.</title>
        <authorList>
            <person name="Tang J.D."/>
            <person name="Perkins A.D."/>
            <person name="Sonstegard T.S."/>
            <person name="Schroeder S.G."/>
            <person name="Burgess S.C."/>
            <person name="Diehl S.V."/>
        </authorList>
    </citation>
    <scope>NUCLEOTIDE SEQUENCE [LARGE SCALE GENOMIC DNA]</scope>
    <source>
        <strain evidence="6 7">TFFH 294</strain>
    </source>
</reference>
<feature type="compositionally biased region" description="Low complexity" evidence="3">
    <location>
        <begin position="293"/>
        <end position="303"/>
    </location>
</feature>
<comment type="subcellular location">
    <subcellularLocation>
        <location evidence="2">Secreted</location>
    </subcellularLocation>
</comment>
<keyword evidence="2" id="KW-0964">Secreted</keyword>
<dbReference type="CDD" id="cd21175">
    <property type="entry name" value="LPMO_AA9"/>
    <property type="match status" value="1"/>
</dbReference>
<evidence type="ECO:0000259" key="5">
    <source>
        <dbReference type="Pfam" id="PF03443"/>
    </source>
</evidence>
<keyword evidence="4" id="KW-0732">Signal</keyword>
<dbReference type="RefSeq" id="XP_012179220.1">
    <property type="nucleotide sequence ID" value="XM_012323830.1"/>
</dbReference>
<dbReference type="InParanoid" id="J4HU60"/>
<protein>
    <recommendedName>
        <fullName evidence="2">AA9 family lytic polysaccharide monooxygenase</fullName>
        <ecNumber evidence="2">1.14.99.56</ecNumber>
    </recommendedName>
    <alternativeName>
        <fullName evidence="2">Endo-beta-1,4-glucanase</fullName>
    </alternativeName>
    <alternativeName>
        <fullName evidence="2">Glycosyl hydrolase 61 family protein</fullName>
    </alternativeName>
</protein>
<evidence type="ECO:0000256" key="2">
    <source>
        <dbReference type="RuleBase" id="RU368122"/>
    </source>
</evidence>
<dbReference type="InterPro" id="IPR049892">
    <property type="entry name" value="AA9"/>
</dbReference>
<name>J4HU60_9APHY</name>
<keyword evidence="2" id="KW-0119">Carbohydrate metabolism</keyword>
<dbReference type="PANTHER" id="PTHR33353:SF32">
    <property type="entry name" value="ENDO-BETA-1,4-GLUCANASE D"/>
    <property type="match status" value="1"/>
</dbReference>
<proteinExistence type="predicted"/>
<dbReference type="InterPro" id="IPR005103">
    <property type="entry name" value="AA9_LPMO"/>
</dbReference>